<dbReference type="Gene3D" id="3.30.30.10">
    <property type="entry name" value="Knottin, scorpion toxin-like"/>
    <property type="match status" value="1"/>
</dbReference>
<evidence type="ECO:0000256" key="2">
    <source>
        <dbReference type="ARBA" id="ARBA00022525"/>
    </source>
</evidence>
<dbReference type="Proteomes" id="UP001229421">
    <property type="component" value="Unassembled WGS sequence"/>
</dbReference>
<sequence>MGRRLGLQSVCFLEDISLKTFSRPLLGADRNSYLFPSTSWRNEIEAAGVPKLCEKGSKTYSGKCSNKKCDKKCIEWEKAVHGACHKREGKDGCFCYYDCSAAPPDAAPPGKSPPAASPVPSPPADGGSPPPADGGSPPPADGGSPPPADGGSPPPAAH</sequence>
<dbReference type="AlphaFoldDB" id="A0AAD8NWB6"/>
<dbReference type="GO" id="GO:0006952">
    <property type="term" value="P:defense response"/>
    <property type="evidence" value="ECO:0007669"/>
    <property type="project" value="InterPro"/>
</dbReference>
<dbReference type="InterPro" id="IPR036574">
    <property type="entry name" value="Scorpion_toxin-like_sf"/>
</dbReference>
<keyword evidence="3" id="KW-1015">Disulfide bond</keyword>
<evidence type="ECO:0000259" key="5">
    <source>
        <dbReference type="SMART" id="SM00505"/>
    </source>
</evidence>
<keyword evidence="7" id="KW-1185">Reference proteome</keyword>
<evidence type="ECO:0000256" key="3">
    <source>
        <dbReference type="ARBA" id="ARBA00023157"/>
    </source>
</evidence>
<organism evidence="6 7">
    <name type="scientific">Tagetes erecta</name>
    <name type="common">African marigold</name>
    <dbReference type="NCBI Taxonomy" id="13708"/>
    <lineage>
        <taxon>Eukaryota</taxon>
        <taxon>Viridiplantae</taxon>
        <taxon>Streptophyta</taxon>
        <taxon>Embryophyta</taxon>
        <taxon>Tracheophyta</taxon>
        <taxon>Spermatophyta</taxon>
        <taxon>Magnoliopsida</taxon>
        <taxon>eudicotyledons</taxon>
        <taxon>Gunneridae</taxon>
        <taxon>Pentapetalae</taxon>
        <taxon>asterids</taxon>
        <taxon>campanulids</taxon>
        <taxon>Asterales</taxon>
        <taxon>Asteraceae</taxon>
        <taxon>Asteroideae</taxon>
        <taxon>Heliantheae alliance</taxon>
        <taxon>Tageteae</taxon>
        <taxon>Tagetes</taxon>
    </lineage>
</organism>
<proteinExistence type="predicted"/>
<dbReference type="SMART" id="SM00505">
    <property type="entry name" value="Knot1"/>
    <property type="match status" value="1"/>
</dbReference>
<gene>
    <name evidence="6" type="ORF">QVD17_19197</name>
</gene>
<accession>A0AAD8NWB6</accession>
<comment type="subcellular location">
    <subcellularLocation>
        <location evidence="1">Secreted</location>
    </subcellularLocation>
</comment>
<evidence type="ECO:0000256" key="1">
    <source>
        <dbReference type="ARBA" id="ARBA00004613"/>
    </source>
</evidence>
<dbReference type="PANTHER" id="PTHR33147:SF147">
    <property type="entry name" value="KNOTTIN, SCORPION TOXIN"/>
    <property type="match status" value="1"/>
</dbReference>
<dbReference type="Pfam" id="PF00304">
    <property type="entry name" value="Gamma-thionin"/>
    <property type="match status" value="1"/>
</dbReference>
<dbReference type="PANTHER" id="PTHR33147">
    <property type="entry name" value="DEFENSIN-LIKE PROTEIN 1"/>
    <property type="match status" value="1"/>
</dbReference>
<dbReference type="EMBL" id="JAUHHV010000005">
    <property type="protein sequence ID" value="KAK1423888.1"/>
    <property type="molecule type" value="Genomic_DNA"/>
</dbReference>
<feature type="domain" description="Knottins-like" evidence="5">
    <location>
        <begin position="52"/>
        <end position="99"/>
    </location>
</feature>
<comment type="caution">
    <text evidence="6">The sequence shown here is derived from an EMBL/GenBank/DDBJ whole genome shotgun (WGS) entry which is preliminary data.</text>
</comment>
<keyword evidence="2" id="KW-0964">Secreted</keyword>
<name>A0AAD8NWB6_TARER</name>
<reference evidence="6" key="1">
    <citation type="journal article" date="2023" name="bioRxiv">
        <title>Improved chromosome-level genome assembly for marigold (Tagetes erecta).</title>
        <authorList>
            <person name="Jiang F."/>
            <person name="Yuan L."/>
            <person name="Wang S."/>
            <person name="Wang H."/>
            <person name="Xu D."/>
            <person name="Wang A."/>
            <person name="Fan W."/>
        </authorList>
    </citation>
    <scope>NUCLEOTIDE SEQUENCE</scope>
    <source>
        <strain evidence="6">WSJ</strain>
        <tissue evidence="6">Leaf</tissue>
    </source>
</reference>
<evidence type="ECO:0000313" key="6">
    <source>
        <dbReference type="EMBL" id="KAK1423888.1"/>
    </source>
</evidence>
<feature type="region of interest" description="Disordered" evidence="4">
    <location>
        <begin position="105"/>
        <end position="158"/>
    </location>
</feature>
<evidence type="ECO:0000313" key="7">
    <source>
        <dbReference type="Proteomes" id="UP001229421"/>
    </source>
</evidence>
<dbReference type="GO" id="GO:0005576">
    <property type="term" value="C:extracellular region"/>
    <property type="evidence" value="ECO:0007669"/>
    <property type="project" value="UniProtKB-SubCell"/>
</dbReference>
<dbReference type="InterPro" id="IPR003614">
    <property type="entry name" value="Knottins"/>
</dbReference>
<evidence type="ECO:0000256" key="4">
    <source>
        <dbReference type="SAM" id="MobiDB-lite"/>
    </source>
</evidence>
<dbReference type="SUPFAM" id="SSF57095">
    <property type="entry name" value="Scorpion toxin-like"/>
    <property type="match status" value="1"/>
</dbReference>
<protein>
    <recommendedName>
        <fullName evidence="5">Knottins-like domain-containing protein</fullName>
    </recommendedName>
</protein>